<keyword evidence="1 5" id="KW-0489">Methyltransferase</keyword>
<feature type="binding site" evidence="5">
    <location>
        <position position="14"/>
    </location>
    <ligand>
        <name>S-adenosyl-L-methionine</name>
        <dbReference type="ChEBI" id="CHEBI:59789"/>
    </ligand>
</feature>
<dbReference type="PANTHER" id="PTHR11727:SF7">
    <property type="entry name" value="DIMETHYLADENOSINE TRANSFERASE-RELATED"/>
    <property type="match status" value="1"/>
</dbReference>
<dbReference type="InterPro" id="IPR020598">
    <property type="entry name" value="rRNA_Ade_methylase_Trfase_N"/>
</dbReference>
<dbReference type="Gene3D" id="3.40.50.150">
    <property type="entry name" value="Vaccinia Virus protein VP39"/>
    <property type="match status" value="1"/>
</dbReference>
<dbReference type="Gene3D" id="1.10.8.100">
    <property type="entry name" value="Ribosomal RNA adenine dimethylase-like, domain 2"/>
    <property type="match status" value="1"/>
</dbReference>
<gene>
    <name evidence="7" type="ORF">HMPREF0281_01860</name>
</gene>
<evidence type="ECO:0000256" key="1">
    <source>
        <dbReference type="ARBA" id="ARBA00022603"/>
    </source>
</evidence>
<dbReference type="RefSeq" id="WP_003848300.1">
    <property type="nucleotide sequence ID" value="NZ_CP009244.1"/>
</dbReference>
<dbReference type="InterPro" id="IPR020596">
    <property type="entry name" value="rRNA_Ade_Mease_Trfase_CS"/>
</dbReference>
<comment type="caution">
    <text evidence="7">The sequence shown here is derived from an EMBL/GenBank/DDBJ whole genome shotgun (WGS) entry which is preliminary data.</text>
</comment>
<keyword evidence="4 5" id="KW-0694">RNA-binding</keyword>
<accession>A0ABN0ADX8</accession>
<keyword evidence="8" id="KW-1185">Reference proteome</keyword>
<evidence type="ECO:0000256" key="3">
    <source>
        <dbReference type="ARBA" id="ARBA00022691"/>
    </source>
</evidence>
<evidence type="ECO:0000256" key="4">
    <source>
        <dbReference type="ARBA" id="ARBA00022884"/>
    </source>
</evidence>
<proteinExistence type="inferred from homology"/>
<evidence type="ECO:0000256" key="2">
    <source>
        <dbReference type="ARBA" id="ARBA00022679"/>
    </source>
</evidence>
<reference evidence="7 8" key="1">
    <citation type="submission" date="2010-04" db="EMBL/GenBank/DDBJ databases">
        <authorList>
            <person name="Weinstock G."/>
            <person name="Sodergren E."/>
            <person name="Clifton S."/>
            <person name="Fulton L."/>
            <person name="Fulton B."/>
            <person name="Courtney L."/>
            <person name="Fronick C."/>
            <person name="Harrison M."/>
            <person name="Strong C."/>
            <person name="Farmer C."/>
            <person name="Delahaunty K."/>
            <person name="Markovic C."/>
            <person name="Hall O."/>
            <person name="Minx P."/>
            <person name="Tomlinson C."/>
            <person name="Mitreva M."/>
            <person name="Hou S."/>
            <person name="Wollam A."/>
            <person name="Pepin K.H."/>
            <person name="Johnson M."/>
            <person name="Bhonagiri V."/>
            <person name="Zhang X."/>
            <person name="Suruliraj S."/>
            <person name="Warren W."/>
            <person name="Chinwalla A."/>
            <person name="Mardis E.R."/>
            <person name="Wilson R.K."/>
        </authorList>
    </citation>
    <scope>NUCLEOTIDE SEQUENCE [LARGE SCALE GENOMIC DNA]</scope>
    <source>
        <strain evidence="7 8">DSM 20306</strain>
    </source>
</reference>
<evidence type="ECO:0000313" key="8">
    <source>
        <dbReference type="Proteomes" id="UP000006015"/>
    </source>
</evidence>
<evidence type="ECO:0000313" key="7">
    <source>
        <dbReference type="EMBL" id="EFG80986.1"/>
    </source>
</evidence>
<organism evidence="7 8">
    <name type="scientific">Corynebacterium ammoniagenes DSM 20306</name>
    <dbReference type="NCBI Taxonomy" id="649754"/>
    <lineage>
        <taxon>Bacteria</taxon>
        <taxon>Bacillati</taxon>
        <taxon>Actinomycetota</taxon>
        <taxon>Actinomycetes</taxon>
        <taxon>Mycobacteriales</taxon>
        <taxon>Corynebacteriaceae</taxon>
        <taxon>Corynebacterium</taxon>
    </lineage>
</organism>
<dbReference type="PROSITE" id="PS01131">
    <property type="entry name" value="RRNA_A_DIMETH"/>
    <property type="match status" value="1"/>
</dbReference>
<comment type="similarity">
    <text evidence="5">Belongs to the class I-like SAM-binding methyltransferase superfamily. rRNA adenine N(6)-methyltransferase family.</text>
</comment>
<feature type="binding site" evidence="5">
    <location>
        <position position="100"/>
    </location>
    <ligand>
        <name>S-adenosyl-L-methionine</name>
        <dbReference type="ChEBI" id="CHEBI:59789"/>
    </ligand>
</feature>
<keyword evidence="2 5" id="KW-0808">Transferase</keyword>
<dbReference type="SUPFAM" id="SSF53335">
    <property type="entry name" value="S-adenosyl-L-methionine-dependent methyltransferases"/>
    <property type="match status" value="1"/>
</dbReference>
<dbReference type="Proteomes" id="UP000006015">
    <property type="component" value="Unassembled WGS sequence"/>
</dbReference>
<dbReference type="InterPro" id="IPR001737">
    <property type="entry name" value="KsgA/Erm"/>
</dbReference>
<dbReference type="PROSITE" id="PS51689">
    <property type="entry name" value="SAM_RNA_A_N6_MT"/>
    <property type="match status" value="1"/>
</dbReference>
<feature type="binding site" evidence="5">
    <location>
        <position position="16"/>
    </location>
    <ligand>
        <name>S-adenosyl-L-methionine</name>
        <dbReference type="ChEBI" id="CHEBI:59789"/>
    </ligand>
</feature>
<dbReference type="EMBL" id="ADNS01000017">
    <property type="protein sequence ID" value="EFG80986.1"/>
    <property type="molecule type" value="Genomic_DNA"/>
</dbReference>
<dbReference type="Pfam" id="PF00398">
    <property type="entry name" value="RrnaAD"/>
    <property type="match status" value="1"/>
</dbReference>
<dbReference type="InterPro" id="IPR029063">
    <property type="entry name" value="SAM-dependent_MTases_sf"/>
</dbReference>
<evidence type="ECO:0000259" key="6">
    <source>
        <dbReference type="SMART" id="SM00650"/>
    </source>
</evidence>
<dbReference type="PANTHER" id="PTHR11727">
    <property type="entry name" value="DIMETHYLADENOSINE TRANSFERASE"/>
    <property type="match status" value="1"/>
</dbReference>
<dbReference type="InterPro" id="IPR023165">
    <property type="entry name" value="rRNA_Ade_diMease-like_C"/>
</dbReference>
<keyword evidence="3 5" id="KW-0949">S-adenosyl-L-methionine</keyword>
<feature type="domain" description="Ribosomal RNA adenine methylase transferase N-terminal" evidence="6">
    <location>
        <begin position="21"/>
        <end position="181"/>
    </location>
</feature>
<feature type="binding site" evidence="5">
    <location>
        <position position="84"/>
    </location>
    <ligand>
        <name>S-adenosyl-L-methionine</name>
        <dbReference type="ChEBI" id="CHEBI:59789"/>
    </ligand>
</feature>
<name>A0ABN0ADX8_CORAM</name>
<feature type="binding site" evidence="5">
    <location>
        <position position="40"/>
    </location>
    <ligand>
        <name>S-adenosyl-L-methionine</name>
        <dbReference type="ChEBI" id="CHEBI:59789"/>
    </ligand>
</feature>
<evidence type="ECO:0000256" key="5">
    <source>
        <dbReference type="PROSITE-ProRule" id="PRU01026"/>
    </source>
</evidence>
<dbReference type="SMART" id="SM00650">
    <property type="entry name" value="rADc"/>
    <property type="match status" value="1"/>
</dbReference>
<protein>
    <submittedName>
        <fullName evidence="7">Ribosomal RNA adenine dimethylase family protein</fullName>
    </submittedName>
</protein>
<feature type="binding site" evidence="5">
    <location>
        <position position="61"/>
    </location>
    <ligand>
        <name>S-adenosyl-L-methionine</name>
        <dbReference type="ChEBI" id="CHEBI:59789"/>
    </ligand>
</feature>
<dbReference type="CDD" id="cd02440">
    <property type="entry name" value="AdoMet_MTases"/>
    <property type="match status" value="1"/>
</dbReference>
<dbReference type="NCBIfam" id="NF000499">
    <property type="entry name" value="Erm23S_rRNA_broad"/>
    <property type="match status" value="1"/>
</dbReference>
<sequence>MPIYTRGRHEHGQNFLNDKTIQKAVIDRVKATAGPIIEIGPGAGALTNHLSTLDRPLTAVEIDGSLVHHLKQHLHPGAEIVHGDFLHYRLPETPFVIVGNLPFHQITAMLRHILHAPRWTHAVLIVQWEVASRRASIGGATMMTAQWWPWFDFELGQRVPAHSFTPAPSVDGGLLTIARRTRPLLPRQERKAFQSMVHKVFTGRGRGIVQIASRMKLFNDARQARKWALDSGLKHTALPKDLSAHHWVDLYRVSGSAPPKRRRN</sequence>